<name>A0A6C1B2J7_9RHOO</name>
<evidence type="ECO:0000313" key="2">
    <source>
        <dbReference type="EMBL" id="QID17787.1"/>
    </source>
</evidence>
<evidence type="ECO:0008006" key="4">
    <source>
        <dbReference type="Google" id="ProtNLM"/>
    </source>
</evidence>
<protein>
    <recommendedName>
        <fullName evidence="4">POTRA domain-containing protein</fullName>
    </recommendedName>
</protein>
<dbReference type="EMBL" id="CP048836">
    <property type="protein sequence ID" value="QID17787.1"/>
    <property type="molecule type" value="Genomic_DNA"/>
</dbReference>
<feature type="chain" id="PRO_5025488464" description="POTRA domain-containing protein" evidence="1">
    <location>
        <begin position="28"/>
        <end position="121"/>
    </location>
</feature>
<dbReference type="KEGG" id="azq:G3580_09115"/>
<keyword evidence="3" id="KW-1185">Reference proteome</keyword>
<accession>A0A6C1B2J7</accession>
<sequence length="121" mass="12644">MSPIVTHRAATLAIVLALGGMSLGAHADAAHLRSVKLAPKAARAAPPPPVRPYAIDGESFFYGGRKIVVEGLEMPRPGSELAKQRLQRILDSGELSIAPVGEPVHGAVRAHVSVDGQLISE</sequence>
<gene>
    <name evidence="2" type="ORF">G3580_09115</name>
</gene>
<organism evidence="2 3">
    <name type="scientific">Nitrogeniibacter mangrovi</name>
    <dbReference type="NCBI Taxonomy" id="2016596"/>
    <lineage>
        <taxon>Bacteria</taxon>
        <taxon>Pseudomonadati</taxon>
        <taxon>Pseudomonadota</taxon>
        <taxon>Betaproteobacteria</taxon>
        <taxon>Rhodocyclales</taxon>
        <taxon>Zoogloeaceae</taxon>
        <taxon>Nitrogeniibacter</taxon>
    </lineage>
</organism>
<evidence type="ECO:0000313" key="3">
    <source>
        <dbReference type="Proteomes" id="UP000501991"/>
    </source>
</evidence>
<dbReference type="AlphaFoldDB" id="A0A6C1B2J7"/>
<reference evidence="2 3" key="1">
    <citation type="submission" date="2020-02" db="EMBL/GenBank/DDBJ databases">
        <title>Nitrogenibacter mangrovi gen. nov., sp. nov. isolated from mangrove sediment, a denitrifying betaproteobacterium.</title>
        <authorList>
            <person name="Liao H."/>
            <person name="Tian Y."/>
        </authorList>
    </citation>
    <scope>NUCLEOTIDE SEQUENCE [LARGE SCALE GENOMIC DNA]</scope>
    <source>
        <strain evidence="2 3">M9-3-2</strain>
    </source>
</reference>
<feature type="signal peptide" evidence="1">
    <location>
        <begin position="1"/>
        <end position="27"/>
    </location>
</feature>
<proteinExistence type="predicted"/>
<evidence type="ECO:0000256" key="1">
    <source>
        <dbReference type="SAM" id="SignalP"/>
    </source>
</evidence>
<dbReference type="Proteomes" id="UP000501991">
    <property type="component" value="Chromosome"/>
</dbReference>
<keyword evidence="1" id="KW-0732">Signal</keyword>
<dbReference type="RefSeq" id="WP_173764949.1">
    <property type="nucleotide sequence ID" value="NZ_CP048836.1"/>
</dbReference>